<keyword evidence="3" id="KW-1185">Reference proteome</keyword>
<dbReference type="RefSeq" id="WP_226865105.1">
    <property type="nucleotide sequence ID" value="NZ_JACZFR010000035.1"/>
</dbReference>
<dbReference type="Proteomes" id="UP001596425">
    <property type="component" value="Unassembled WGS sequence"/>
</dbReference>
<sequence length="159" mass="18031">MSATAIVAAGKFLFGGVMDYFRHKRELKAEERRGELELRKVSNQARIDRAQSGDDHAAAMDRESVGQRGWKDDFLLIITTLPVVLLFVAPLYELAVAEQYRVGDLQRAVMAGFTALKATPEYYWWALALIYIDTFGFRRMLRTAVENWAGKVMPGKRGQ</sequence>
<dbReference type="EMBL" id="JBHSVR010000001">
    <property type="protein sequence ID" value="MFC6633533.1"/>
    <property type="molecule type" value="Genomic_DNA"/>
</dbReference>
<comment type="caution">
    <text evidence="2">The sequence shown here is derived from an EMBL/GenBank/DDBJ whole genome shotgun (WGS) entry which is preliminary data.</text>
</comment>
<reference evidence="3" key="1">
    <citation type="journal article" date="2019" name="Int. J. Syst. Evol. Microbiol.">
        <title>The Global Catalogue of Microorganisms (GCM) 10K type strain sequencing project: providing services to taxonomists for standard genome sequencing and annotation.</title>
        <authorList>
            <consortium name="The Broad Institute Genomics Platform"/>
            <consortium name="The Broad Institute Genome Sequencing Center for Infectious Disease"/>
            <person name="Wu L."/>
            <person name="Ma J."/>
        </authorList>
    </citation>
    <scope>NUCLEOTIDE SEQUENCE [LARGE SCALE GENOMIC DNA]</scope>
    <source>
        <strain evidence="3">CGMCC 1.13718</strain>
    </source>
</reference>
<gene>
    <name evidence="2" type="ORF">ACFQBM_09590</name>
</gene>
<feature type="transmembrane region" description="Helical" evidence="1">
    <location>
        <begin position="122"/>
        <end position="141"/>
    </location>
</feature>
<accession>A0ABW1YMB2</accession>
<organism evidence="2 3">
    <name type="scientific">Microbulbifer taiwanensis</name>
    <dbReference type="NCBI Taxonomy" id="986746"/>
    <lineage>
        <taxon>Bacteria</taxon>
        <taxon>Pseudomonadati</taxon>
        <taxon>Pseudomonadota</taxon>
        <taxon>Gammaproteobacteria</taxon>
        <taxon>Cellvibrionales</taxon>
        <taxon>Microbulbiferaceae</taxon>
        <taxon>Microbulbifer</taxon>
    </lineage>
</organism>
<keyword evidence="1" id="KW-0812">Transmembrane</keyword>
<name>A0ABW1YMB2_9GAMM</name>
<evidence type="ECO:0000256" key="1">
    <source>
        <dbReference type="SAM" id="Phobius"/>
    </source>
</evidence>
<evidence type="ECO:0000313" key="2">
    <source>
        <dbReference type="EMBL" id="MFC6633533.1"/>
    </source>
</evidence>
<proteinExistence type="predicted"/>
<keyword evidence="1" id="KW-0472">Membrane</keyword>
<feature type="transmembrane region" description="Helical" evidence="1">
    <location>
        <begin position="74"/>
        <end position="92"/>
    </location>
</feature>
<protein>
    <submittedName>
        <fullName evidence="2">Uncharacterized protein</fullName>
    </submittedName>
</protein>
<keyword evidence="1" id="KW-1133">Transmembrane helix</keyword>
<evidence type="ECO:0000313" key="3">
    <source>
        <dbReference type="Proteomes" id="UP001596425"/>
    </source>
</evidence>